<evidence type="ECO:0000313" key="2">
    <source>
        <dbReference type="EnsemblPlants" id="LPERR12G00250.1"/>
    </source>
</evidence>
<dbReference type="GO" id="GO:0017148">
    <property type="term" value="P:negative regulation of translation"/>
    <property type="evidence" value="ECO:0007669"/>
    <property type="project" value="InterPro"/>
</dbReference>
<dbReference type="InterPro" id="IPR036041">
    <property type="entry name" value="Ribosome-inact_prot_sf"/>
</dbReference>
<feature type="compositionally biased region" description="Basic and acidic residues" evidence="1">
    <location>
        <begin position="216"/>
        <end position="232"/>
    </location>
</feature>
<dbReference type="SUPFAM" id="SSF56371">
    <property type="entry name" value="Ribosome inactivating proteins (RIP)"/>
    <property type="match status" value="1"/>
</dbReference>
<organism evidence="2 3">
    <name type="scientific">Leersia perrieri</name>
    <dbReference type="NCBI Taxonomy" id="77586"/>
    <lineage>
        <taxon>Eukaryota</taxon>
        <taxon>Viridiplantae</taxon>
        <taxon>Streptophyta</taxon>
        <taxon>Embryophyta</taxon>
        <taxon>Tracheophyta</taxon>
        <taxon>Spermatophyta</taxon>
        <taxon>Magnoliopsida</taxon>
        <taxon>Liliopsida</taxon>
        <taxon>Poales</taxon>
        <taxon>Poaceae</taxon>
        <taxon>BOP clade</taxon>
        <taxon>Oryzoideae</taxon>
        <taxon>Oryzeae</taxon>
        <taxon>Oryzinae</taxon>
        <taxon>Leersia</taxon>
    </lineage>
</organism>
<dbReference type="GO" id="GO:0030598">
    <property type="term" value="F:rRNA N-glycosylase activity"/>
    <property type="evidence" value="ECO:0007669"/>
    <property type="project" value="InterPro"/>
</dbReference>
<accession>A0A0D9XVW8</accession>
<reference evidence="2" key="3">
    <citation type="submission" date="2015-04" db="UniProtKB">
        <authorList>
            <consortium name="EnsemblPlants"/>
        </authorList>
    </citation>
    <scope>IDENTIFICATION</scope>
</reference>
<dbReference type="EnsemblPlants" id="LPERR12G00250.1">
    <property type="protein sequence ID" value="LPERR12G00250.1"/>
    <property type="gene ID" value="LPERR12G00250"/>
</dbReference>
<keyword evidence="3" id="KW-1185">Reference proteome</keyword>
<reference evidence="3" key="2">
    <citation type="submission" date="2013-12" db="EMBL/GenBank/DDBJ databases">
        <authorList>
            <person name="Yu Y."/>
            <person name="Lee S."/>
            <person name="de Baynast K."/>
            <person name="Wissotski M."/>
            <person name="Liu L."/>
            <person name="Talag J."/>
            <person name="Goicoechea J."/>
            <person name="Angelova A."/>
            <person name="Jetty R."/>
            <person name="Kudrna D."/>
            <person name="Golser W."/>
            <person name="Rivera L."/>
            <person name="Zhang J."/>
            <person name="Wing R."/>
        </authorList>
    </citation>
    <scope>NUCLEOTIDE SEQUENCE</scope>
</reference>
<dbReference type="Gramene" id="LPERR12G00250.1">
    <property type="protein sequence ID" value="LPERR12G00250.1"/>
    <property type="gene ID" value="LPERR12G00250"/>
</dbReference>
<reference evidence="2 3" key="1">
    <citation type="submission" date="2012-08" db="EMBL/GenBank/DDBJ databases">
        <title>Oryza genome evolution.</title>
        <authorList>
            <person name="Wing R.A."/>
        </authorList>
    </citation>
    <scope>NUCLEOTIDE SEQUENCE</scope>
</reference>
<evidence type="ECO:0000313" key="3">
    <source>
        <dbReference type="Proteomes" id="UP000032180"/>
    </source>
</evidence>
<protein>
    <submittedName>
        <fullName evidence="2">Uncharacterized protein</fullName>
    </submittedName>
</protein>
<dbReference type="AlphaFoldDB" id="A0A0D9XVW8"/>
<feature type="region of interest" description="Disordered" evidence="1">
    <location>
        <begin position="182"/>
        <end position="266"/>
    </location>
</feature>
<proteinExistence type="predicted"/>
<dbReference type="Proteomes" id="UP000032180">
    <property type="component" value="Chromosome 12"/>
</dbReference>
<evidence type="ECO:0000256" key="1">
    <source>
        <dbReference type="SAM" id="MobiDB-lite"/>
    </source>
</evidence>
<name>A0A0D9XVW8_9ORYZ</name>
<sequence length="266" mass="30545">MAAAADRNNTAGWLTFKLKDKERLLPSFMNSGSHTISYGYGYRNITPCTVGAGSFRDIYHCLKRFTPENATERNDQRGRVLQVSFLVFAETQRFVQMQKEALQNIQEGTDKGIYHLDTLIHDWVNVSRARACKADQAAAPEAAVVAAAPESSSKIVDSGLRLVKYRDDYILPLIKRQQMQAKEEEEQTQLQQGQQQQHKEEKKKGQRKKLRQKQQALDDEKKTPRGQRKELQRQLLQLRRRQLKQEYQQQQARNSSSSGGSIIPLK</sequence>
<dbReference type="HOGENOM" id="CLU_1047174_0_0_1"/>